<organism evidence="1 2">
    <name type="scientific">Rubritalea squalenifaciens DSM 18772</name>
    <dbReference type="NCBI Taxonomy" id="1123071"/>
    <lineage>
        <taxon>Bacteria</taxon>
        <taxon>Pseudomonadati</taxon>
        <taxon>Verrucomicrobiota</taxon>
        <taxon>Verrucomicrobiia</taxon>
        <taxon>Verrucomicrobiales</taxon>
        <taxon>Rubritaleaceae</taxon>
        <taxon>Rubritalea</taxon>
    </lineage>
</organism>
<name>A0A1M6BX13_9BACT</name>
<keyword evidence="2" id="KW-1185">Reference proteome</keyword>
<evidence type="ECO:0000313" key="2">
    <source>
        <dbReference type="Proteomes" id="UP000184510"/>
    </source>
</evidence>
<proteinExistence type="predicted"/>
<dbReference type="InParanoid" id="A0A1M6BX13"/>
<reference evidence="1 2" key="1">
    <citation type="submission" date="2016-11" db="EMBL/GenBank/DDBJ databases">
        <authorList>
            <person name="Jaros S."/>
            <person name="Januszkiewicz K."/>
            <person name="Wedrychowicz H."/>
        </authorList>
    </citation>
    <scope>NUCLEOTIDE SEQUENCE [LARGE SCALE GENOMIC DNA]</scope>
    <source>
        <strain evidence="1 2">DSM 18772</strain>
    </source>
</reference>
<evidence type="ECO:0000313" key="1">
    <source>
        <dbReference type="EMBL" id="SHI53183.1"/>
    </source>
</evidence>
<dbReference type="RefSeq" id="WP_159434724.1">
    <property type="nucleotide sequence ID" value="NZ_FQYR01000002.1"/>
</dbReference>
<sequence length="50" mass="5649">MEEISPGNFRYPLLPTRYSPYPLLTHAAGKNTQGGRAGFIKQYYILPASY</sequence>
<dbReference type="AlphaFoldDB" id="A0A1M6BX13"/>
<dbReference type="Proteomes" id="UP000184510">
    <property type="component" value="Unassembled WGS sequence"/>
</dbReference>
<protein>
    <submittedName>
        <fullName evidence="1">Uncharacterized protein</fullName>
    </submittedName>
</protein>
<dbReference type="EMBL" id="FQYR01000002">
    <property type="protein sequence ID" value="SHI53183.1"/>
    <property type="molecule type" value="Genomic_DNA"/>
</dbReference>
<accession>A0A1M6BX13</accession>
<gene>
    <name evidence="1" type="ORF">SAMN02745181_0329</name>
</gene>